<reference evidence="1 2" key="2">
    <citation type="submission" date="2020-07" db="EMBL/GenBank/DDBJ databases">
        <title>Genome assembly of wild tea tree DASZ reveals pedigree and selection history of tea varieties.</title>
        <authorList>
            <person name="Zhang W."/>
        </authorList>
    </citation>
    <scope>NUCLEOTIDE SEQUENCE [LARGE SCALE GENOMIC DNA]</scope>
    <source>
        <strain evidence="2">cv. G240</strain>
        <tissue evidence="1">Leaf</tissue>
    </source>
</reference>
<name>A0A7J7HHS4_CAMSI</name>
<dbReference type="AlphaFoldDB" id="A0A7J7HHS4"/>
<comment type="caution">
    <text evidence="1">The sequence shown here is derived from an EMBL/GenBank/DDBJ whole genome shotgun (WGS) entry which is preliminary data.</text>
</comment>
<gene>
    <name evidence="1" type="ORF">HYC85_010193</name>
</gene>
<organism evidence="1 2">
    <name type="scientific">Camellia sinensis</name>
    <name type="common">Tea plant</name>
    <name type="synonym">Thea sinensis</name>
    <dbReference type="NCBI Taxonomy" id="4442"/>
    <lineage>
        <taxon>Eukaryota</taxon>
        <taxon>Viridiplantae</taxon>
        <taxon>Streptophyta</taxon>
        <taxon>Embryophyta</taxon>
        <taxon>Tracheophyta</taxon>
        <taxon>Spermatophyta</taxon>
        <taxon>Magnoliopsida</taxon>
        <taxon>eudicotyledons</taxon>
        <taxon>Gunneridae</taxon>
        <taxon>Pentapetalae</taxon>
        <taxon>asterids</taxon>
        <taxon>Ericales</taxon>
        <taxon>Theaceae</taxon>
        <taxon>Camellia</taxon>
    </lineage>
</organism>
<evidence type="ECO:0000313" key="2">
    <source>
        <dbReference type="Proteomes" id="UP000593564"/>
    </source>
</evidence>
<dbReference type="Gene3D" id="1.20.1050.10">
    <property type="match status" value="1"/>
</dbReference>
<protein>
    <recommendedName>
        <fullName evidence="3">GST N-terminal domain-containing protein</fullName>
    </recommendedName>
</protein>
<evidence type="ECO:0000313" key="1">
    <source>
        <dbReference type="EMBL" id="KAF5952249.1"/>
    </source>
</evidence>
<accession>A0A7J7HHS4</accession>
<keyword evidence="2" id="KW-1185">Reference proteome</keyword>
<dbReference type="PANTHER" id="PTHR44750">
    <property type="entry name" value="GLUTATHIONE S-TRANSFERASE T1-RELATED"/>
    <property type="match status" value="1"/>
</dbReference>
<proteinExistence type="predicted"/>
<dbReference type="PANTHER" id="PTHR44750:SF1">
    <property type="entry name" value="GLUTATHIONE S-TRANSFERASE T1-RELATED"/>
    <property type="match status" value="1"/>
</dbReference>
<sequence length="246" mass="28015">MLVGASLMDEANRTTVYLDSSHAILRYLACAFPGVVDHCLVLNNVFCSFLKVSDLFKRSKIESVLDWHHSNLRCGAATYVLNTMLAPVLGLQLNPQAAAEGEWSVFARKLSVVRVELNFGELKIVLIAYRFLHQFSLSREQGFMLGHTKAGEFEKSLHVQSHQRLVFLHLLSSLFSVLFFLLCGSPFKEREEQEQEQEQEQEELTSGLTVQNVLKENSIEISEESFFELKYDPESVWGYIKVFSPC</sequence>
<dbReference type="InterPro" id="IPR043377">
    <property type="entry name" value="GSTT1/2/3"/>
</dbReference>
<dbReference type="Proteomes" id="UP000593564">
    <property type="component" value="Unassembled WGS sequence"/>
</dbReference>
<dbReference type="EMBL" id="JACBKZ010000004">
    <property type="protein sequence ID" value="KAF5952249.1"/>
    <property type="molecule type" value="Genomic_DNA"/>
</dbReference>
<reference evidence="2" key="1">
    <citation type="journal article" date="2020" name="Nat. Commun.">
        <title>Genome assembly of wild tea tree DASZ reveals pedigree and selection history of tea varieties.</title>
        <authorList>
            <person name="Zhang W."/>
            <person name="Zhang Y."/>
            <person name="Qiu H."/>
            <person name="Guo Y."/>
            <person name="Wan H."/>
            <person name="Zhang X."/>
            <person name="Scossa F."/>
            <person name="Alseekh S."/>
            <person name="Zhang Q."/>
            <person name="Wang P."/>
            <person name="Xu L."/>
            <person name="Schmidt M.H."/>
            <person name="Jia X."/>
            <person name="Li D."/>
            <person name="Zhu A."/>
            <person name="Guo F."/>
            <person name="Chen W."/>
            <person name="Ni D."/>
            <person name="Usadel B."/>
            <person name="Fernie A.R."/>
            <person name="Wen W."/>
        </authorList>
    </citation>
    <scope>NUCLEOTIDE SEQUENCE [LARGE SCALE GENOMIC DNA]</scope>
    <source>
        <strain evidence="2">cv. G240</strain>
    </source>
</reference>
<evidence type="ECO:0008006" key="3">
    <source>
        <dbReference type="Google" id="ProtNLM"/>
    </source>
</evidence>